<accession>A0A4Z0VAQ5</accession>
<dbReference type="AlphaFoldDB" id="A0A4Z0VAQ5"/>
<keyword evidence="3" id="KW-1185">Reference proteome</keyword>
<feature type="region of interest" description="Disordered" evidence="1">
    <location>
        <begin position="176"/>
        <end position="204"/>
    </location>
</feature>
<proteinExistence type="predicted"/>
<dbReference type="Proteomes" id="UP000297635">
    <property type="component" value="Unassembled WGS sequence"/>
</dbReference>
<evidence type="ECO:0000313" key="2">
    <source>
        <dbReference type="EMBL" id="TGG40533.1"/>
    </source>
</evidence>
<sequence length="204" mass="21294">MQNLRNVIRQLAQPDGETVALVCTVDAVDKSSRTVDCSPINEGAPLLGVNLQANQEGECGVCLFPEIGSYVVVGFVSEGAAGVVLLTEKIESAEIVIGDTSAVISADGVRINVGDISANLSKSAVTFNGGDLGGLVKVQALTDKLNELIQTVNALITSYNTHTHITTATVGASTAPGVLSPTEQTAQQAQPFNRSDYENEKVKH</sequence>
<protein>
    <submittedName>
        <fullName evidence="2">Uncharacterized protein</fullName>
    </submittedName>
</protein>
<dbReference type="GeneID" id="82149640"/>
<feature type="compositionally biased region" description="Polar residues" evidence="1">
    <location>
        <begin position="181"/>
        <end position="193"/>
    </location>
</feature>
<feature type="compositionally biased region" description="Basic and acidic residues" evidence="1">
    <location>
        <begin position="195"/>
        <end position="204"/>
    </location>
</feature>
<organism evidence="2 3">
    <name type="scientific">Duncaniella freteri</name>
    <dbReference type="NCBI Taxonomy" id="2530391"/>
    <lineage>
        <taxon>Bacteria</taxon>
        <taxon>Pseudomonadati</taxon>
        <taxon>Bacteroidota</taxon>
        <taxon>Bacteroidia</taxon>
        <taxon>Bacteroidales</taxon>
        <taxon>Muribaculaceae</taxon>
        <taxon>Duncaniella</taxon>
    </lineage>
</organism>
<dbReference type="RefSeq" id="WP_135471541.1">
    <property type="nucleotide sequence ID" value="NZ_SJSA01000001.1"/>
</dbReference>
<reference evidence="2 3" key="1">
    <citation type="submission" date="2019-02" db="EMBL/GenBank/DDBJ databases">
        <title>Isolation and identification of novel species under the genus Muribaculum.</title>
        <authorList>
            <person name="Miyake S."/>
            <person name="Ding Y."/>
            <person name="Low A."/>
            <person name="Soh M."/>
            <person name="Seedorf H."/>
        </authorList>
    </citation>
    <scope>NUCLEOTIDE SEQUENCE [LARGE SCALE GENOMIC DNA]</scope>
    <source>
        <strain evidence="2 3">TLL-A3</strain>
    </source>
</reference>
<evidence type="ECO:0000256" key="1">
    <source>
        <dbReference type="SAM" id="MobiDB-lite"/>
    </source>
</evidence>
<name>A0A4Z0VAQ5_9BACT</name>
<gene>
    <name evidence="2" type="ORF">EZ315_07530</name>
</gene>
<dbReference type="EMBL" id="SJSA01000001">
    <property type="protein sequence ID" value="TGG40533.1"/>
    <property type="molecule type" value="Genomic_DNA"/>
</dbReference>
<comment type="caution">
    <text evidence="2">The sequence shown here is derived from an EMBL/GenBank/DDBJ whole genome shotgun (WGS) entry which is preliminary data.</text>
</comment>
<evidence type="ECO:0000313" key="3">
    <source>
        <dbReference type="Proteomes" id="UP000297635"/>
    </source>
</evidence>